<accession>A0ABD2ZLF7</accession>
<proteinExistence type="predicted"/>
<sequence>MKNSLNVLDEDITKLEMNLSLLQTRHAAKAQTLNKHEFTLIHTSQKLLALKIELDDLKSSTDRAITEEKIDNEDSEKLNKAVEALKNQLLLRFIVLW</sequence>
<dbReference type="Proteomes" id="UP001630127">
    <property type="component" value="Unassembled WGS sequence"/>
</dbReference>
<name>A0ABD2ZLF7_9GENT</name>
<comment type="caution">
    <text evidence="1">The sequence shown here is derived from an EMBL/GenBank/DDBJ whole genome shotgun (WGS) entry which is preliminary data.</text>
</comment>
<reference evidence="1 2" key="1">
    <citation type="submission" date="2024-11" db="EMBL/GenBank/DDBJ databases">
        <title>A near-complete genome assembly of Cinchona calisaya.</title>
        <authorList>
            <person name="Lian D.C."/>
            <person name="Zhao X.W."/>
            <person name="Wei L."/>
        </authorList>
    </citation>
    <scope>NUCLEOTIDE SEQUENCE [LARGE SCALE GENOMIC DNA]</scope>
    <source>
        <tissue evidence="1">Nenye</tissue>
    </source>
</reference>
<protein>
    <submittedName>
        <fullName evidence="1">Uncharacterized protein</fullName>
    </submittedName>
</protein>
<evidence type="ECO:0000313" key="2">
    <source>
        <dbReference type="Proteomes" id="UP001630127"/>
    </source>
</evidence>
<gene>
    <name evidence="1" type="ORF">ACH5RR_021546</name>
</gene>
<evidence type="ECO:0000313" key="1">
    <source>
        <dbReference type="EMBL" id="KAL3518957.1"/>
    </source>
</evidence>
<organism evidence="1 2">
    <name type="scientific">Cinchona calisaya</name>
    <dbReference type="NCBI Taxonomy" id="153742"/>
    <lineage>
        <taxon>Eukaryota</taxon>
        <taxon>Viridiplantae</taxon>
        <taxon>Streptophyta</taxon>
        <taxon>Embryophyta</taxon>
        <taxon>Tracheophyta</taxon>
        <taxon>Spermatophyta</taxon>
        <taxon>Magnoliopsida</taxon>
        <taxon>eudicotyledons</taxon>
        <taxon>Gunneridae</taxon>
        <taxon>Pentapetalae</taxon>
        <taxon>asterids</taxon>
        <taxon>lamiids</taxon>
        <taxon>Gentianales</taxon>
        <taxon>Rubiaceae</taxon>
        <taxon>Cinchonoideae</taxon>
        <taxon>Cinchoneae</taxon>
        <taxon>Cinchona</taxon>
    </lineage>
</organism>
<dbReference type="AlphaFoldDB" id="A0ABD2ZLF7"/>
<dbReference type="EMBL" id="JBJUIK010000009">
    <property type="protein sequence ID" value="KAL3518957.1"/>
    <property type="molecule type" value="Genomic_DNA"/>
</dbReference>
<keyword evidence="2" id="KW-1185">Reference proteome</keyword>